<name>A0A1E3P5Q3_WICAA</name>
<dbReference type="PANTHER" id="PTHR41677:SF1">
    <property type="entry name" value="FE2OG DIOXYGENASE DOMAIN-CONTAINING PROTEIN"/>
    <property type="match status" value="1"/>
</dbReference>
<dbReference type="OrthoDB" id="10256055at2759"/>
<dbReference type="EMBL" id="KV454209">
    <property type="protein sequence ID" value="ODQ60574.1"/>
    <property type="molecule type" value="Genomic_DNA"/>
</dbReference>
<reference evidence="1 2" key="1">
    <citation type="journal article" date="2016" name="Proc. Natl. Acad. Sci. U.S.A.">
        <title>Comparative genomics of biotechnologically important yeasts.</title>
        <authorList>
            <person name="Riley R."/>
            <person name="Haridas S."/>
            <person name="Wolfe K.H."/>
            <person name="Lopes M.R."/>
            <person name="Hittinger C.T."/>
            <person name="Goeker M."/>
            <person name="Salamov A.A."/>
            <person name="Wisecaver J.H."/>
            <person name="Long T.M."/>
            <person name="Calvey C.H."/>
            <person name="Aerts A.L."/>
            <person name="Barry K.W."/>
            <person name="Choi C."/>
            <person name="Clum A."/>
            <person name="Coughlan A.Y."/>
            <person name="Deshpande S."/>
            <person name="Douglass A.P."/>
            <person name="Hanson S.J."/>
            <person name="Klenk H.-P."/>
            <person name="LaButti K.M."/>
            <person name="Lapidus A."/>
            <person name="Lindquist E.A."/>
            <person name="Lipzen A.M."/>
            <person name="Meier-Kolthoff J.P."/>
            <person name="Ohm R.A."/>
            <person name="Otillar R.P."/>
            <person name="Pangilinan J.L."/>
            <person name="Peng Y."/>
            <person name="Rokas A."/>
            <person name="Rosa C.A."/>
            <person name="Scheuner C."/>
            <person name="Sibirny A.A."/>
            <person name="Slot J.C."/>
            <person name="Stielow J.B."/>
            <person name="Sun H."/>
            <person name="Kurtzman C.P."/>
            <person name="Blackwell M."/>
            <person name="Grigoriev I.V."/>
            <person name="Jeffries T.W."/>
        </authorList>
    </citation>
    <scope>NUCLEOTIDE SEQUENCE [LARGE SCALE GENOMIC DNA]</scope>
    <source>
        <strain evidence="2">ATCC 58044 / CBS 1984 / NCYC 433 / NRRL Y-366-8</strain>
    </source>
</reference>
<dbReference type="AlphaFoldDB" id="A0A1E3P5Q3"/>
<accession>A0A1E3P5Q3</accession>
<proteinExistence type="predicted"/>
<evidence type="ECO:0000313" key="2">
    <source>
        <dbReference type="Proteomes" id="UP000094112"/>
    </source>
</evidence>
<evidence type="ECO:0000313" key="1">
    <source>
        <dbReference type="EMBL" id="ODQ60574.1"/>
    </source>
</evidence>
<keyword evidence="2" id="KW-1185">Reference proteome</keyword>
<dbReference type="PANTHER" id="PTHR41677">
    <property type="entry name" value="YALI0B19030P"/>
    <property type="match status" value="1"/>
</dbReference>
<dbReference type="Proteomes" id="UP000094112">
    <property type="component" value="Unassembled WGS sequence"/>
</dbReference>
<dbReference type="STRING" id="683960.A0A1E3P5Q3"/>
<gene>
    <name evidence="1" type="ORF">WICANDRAFT_27815</name>
</gene>
<sequence>MAVAVLPSSLTPDVLHGNHSFDIPSDVYDEQVLPLLKELEKIGIIDPSSIKFEPSKHIEFTDEYFQTTKKITLEELGVENPHQTPISPIGVSHPFPLFTEEAILIMRWEMFQKDTFLKCARVADHSNTGDLDMYLRGFVKDYAPFTYQAWNHPRTMEIISKMAGVELEHMFDYEIANSNISIRNNQTKILDETKDEYEDPNDIPAILSWHFDSPQFVCVLMMSPTDDMIGGETSLTRGDGKVVKVENPKRGWANVLQGRILKHVAPKPRGNYSERITQVCSYRPSDPMKDNCAATTIKPSQLAGTRYNEFYKDWMNYRLDVLNDRIKVLQDQINTTTAKGETFSQIETINFIQNNIVEYAEHSWQEFEVVDDGLVQKPASYKVTQARWD</sequence>
<dbReference type="GeneID" id="30198661"/>
<dbReference type="RefSeq" id="XP_019039781.1">
    <property type="nucleotide sequence ID" value="XM_019181415.1"/>
</dbReference>
<protein>
    <recommendedName>
        <fullName evidence="3">Fe2OG dioxygenase domain-containing protein</fullName>
    </recommendedName>
</protein>
<evidence type="ECO:0008006" key="3">
    <source>
        <dbReference type="Google" id="ProtNLM"/>
    </source>
</evidence>
<organism evidence="1 2">
    <name type="scientific">Wickerhamomyces anomalus (strain ATCC 58044 / CBS 1984 / NCYC 433 / NRRL Y-366-8)</name>
    <name type="common">Yeast</name>
    <name type="synonym">Hansenula anomala</name>
    <dbReference type="NCBI Taxonomy" id="683960"/>
    <lineage>
        <taxon>Eukaryota</taxon>
        <taxon>Fungi</taxon>
        <taxon>Dikarya</taxon>
        <taxon>Ascomycota</taxon>
        <taxon>Saccharomycotina</taxon>
        <taxon>Saccharomycetes</taxon>
        <taxon>Phaffomycetales</taxon>
        <taxon>Wickerhamomycetaceae</taxon>
        <taxon>Wickerhamomyces</taxon>
    </lineage>
</organism>